<keyword evidence="2" id="KW-1185">Reference proteome</keyword>
<dbReference type="EMBL" id="JAIWYP010000004">
    <property type="protein sequence ID" value="KAH3833146.1"/>
    <property type="molecule type" value="Genomic_DNA"/>
</dbReference>
<dbReference type="AlphaFoldDB" id="A0A9D4QIT4"/>
<sequence>MRQEFIDKFISYVKCPKSVIRHMYFSLTGHEESANSSSEKEINERVSKIIGADDSLLLIDLRATNGSDTYYDAFFEEMGEFFEEQVL</sequence>
<evidence type="ECO:0000313" key="2">
    <source>
        <dbReference type="Proteomes" id="UP000828390"/>
    </source>
</evidence>
<comment type="caution">
    <text evidence="1">The sequence shown here is derived from an EMBL/GenBank/DDBJ whole genome shotgun (WGS) entry which is preliminary data.</text>
</comment>
<protein>
    <submittedName>
        <fullName evidence="1">Uncharacterized protein</fullName>
    </submittedName>
</protein>
<dbReference type="Proteomes" id="UP000828390">
    <property type="component" value="Unassembled WGS sequence"/>
</dbReference>
<reference evidence="1" key="2">
    <citation type="submission" date="2020-11" db="EMBL/GenBank/DDBJ databases">
        <authorList>
            <person name="McCartney M.A."/>
            <person name="Auch B."/>
            <person name="Kono T."/>
            <person name="Mallez S."/>
            <person name="Becker A."/>
            <person name="Gohl D.M."/>
            <person name="Silverstein K.A.T."/>
            <person name="Koren S."/>
            <person name="Bechman K.B."/>
            <person name="Herman A."/>
            <person name="Abrahante J.E."/>
            <person name="Garbe J."/>
        </authorList>
    </citation>
    <scope>NUCLEOTIDE SEQUENCE</scope>
    <source>
        <strain evidence="1">Duluth1</strain>
        <tissue evidence="1">Whole animal</tissue>
    </source>
</reference>
<organism evidence="1 2">
    <name type="scientific">Dreissena polymorpha</name>
    <name type="common">Zebra mussel</name>
    <name type="synonym">Mytilus polymorpha</name>
    <dbReference type="NCBI Taxonomy" id="45954"/>
    <lineage>
        <taxon>Eukaryota</taxon>
        <taxon>Metazoa</taxon>
        <taxon>Spiralia</taxon>
        <taxon>Lophotrochozoa</taxon>
        <taxon>Mollusca</taxon>
        <taxon>Bivalvia</taxon>
        <taxon>Autobranchia</taxon>
        <taxon>Heteroconchia</taxon>
        <taxon>Euheterodonta</taxon>
        <taxon>Imparidentia</taxon>
        <taxon>Neoheterodontei</taxon>
        <taxon>Myida</taxon>
        <taxon>Dreissenoidea</taxon>
        <taxon>Dreissenidae</taxon>
        <taxon>Dreissena</taxon>
    </lineage>
</organism>
<proteinExistence type="predicted"/>
<evidence type="ECO:0000313" key="1">
    <source>
        <dbReference type="EMBL" id="KAH3833146.1"/>
    </source>
</evidence>
<name>A0A9D4QIT4_DREPO</name>
<accession>A0A9D4QIT4</accession>
<reference evidence="1" key="1">
    <citation type="journal article" date="2019" name="bioRxiv">
        <title>The Genome of the Zebra Mussel, Dreissena polymorpha: A Resource for Invasive Species Research.</title>
        <authorList>
            <person name="McCartney M.A."/>
            <person name="Auch B."/>
            <person name="Kono T."/>
            <person name="Mallez S."/>
            <person name="Zhang Y."/>
            <person name="Obille A."/>
            <person name="Becker A."/>
            <person name="Abrahante J.E."/>
            <person name="Garbe J."/>
            <person name="Badalamenti J.P."/>
            <person name="Herman A."/>
            <person name="Mangelson H."/>
            <person name="Liachko I."/>
            <person name="Sullivan S."/>
            <person name="Sone E.D."/>
            <person name="Koren S."/>
            <person name="Silverstein K.A.T."/>
            <person name="Beckman K.B."/>
            <person name="Gohl D.M."/>
        </authorList>
    </citation>
    <scope>NUCLEOTIDE SEQUENCE</scope>
    <source>
        <strain evidence="1">Duluth1</strain>
        <tissue evidence="1">Whole animal</tissue>
    </source>
</reference>
<gene>
    <name evidence="1" type="ORF">DPMN_106447</name>
</gene>